<evidence type="ECO:0000259" key="1">
    <source>
        <dbReference type="Pfam" id="PF13673"/>
    </source>
</evidence>
<sequence length="315" mass="35305">MSTSIIKLLKDCFSLKDTAEILNQAFADYVIPFTVTELSLQQKITSEDVMVEHSIGLFNKDTGALEGFLLHAANDHQHPTQLYNSVTGIIPAARGRAVERCYTMMRPHFESLGIQSVVLEAISSNDRAVRAYEKCGFVTKRLLHCYKGEISKDALARALASKPAPDIRVQKVSQLSPQLYEFMLAPPQSADDKTPVMVPAWSSTTISCKREFDIGVNAIWTATTTDENGKDIIVGYVSMNASNCRLRQLYVLPQFRNKNIATTLINTVVSNFDASSNYNIIIDETFDNLTNFFTKRLGLSFFVTLKEMFLEYNKV</sequence>
<keyword evidence="3" id="KW-1185">Reference proteome</keyword>
<feature type="domain" description="N-acetyltransferase" evidence="1">
    <location>
        <begin position="230"/>
        <end position="293"/>
    </location>
</feature>
<dbReference type="OrthoDB" id="19026at2759"/>
<organism evidence="2 3">
    <name type="scientific">Polysphondylium violaceum</name>
    <dbReference type="NCBI Taxonomy" id="133409"/>
    <lineage>
        <taxon>Eukaryota</taxon>
        <taxon>Amoebozoa</taxon>
        <taxon>Evosea</taxon>
        <taxon>Eumycetozoa</taxon>
        <taxon>Dictyostelia</taxon>
        <taxon>Dictyosteliales</taxon>
        <taxon>Dictyosteliaceae</taxon>
        <taxon>Polysphondylium</taxon>
    </lineage>
</organism>
<proteinExistence type="predicted"/>
<dbReference type="Gene3D" id="3.40.630.30">
    <property type="match status" value="2"/>
</dbReference>
<dbReference type="InterPro" id="IPR000182">
    <property type="entry name" value="GNAT_dom"/>
</dbReference>
<reference evidence="2" key="1">
    <citation type="submission" date="2020-01" db="EMBL/GenBank/DDBJ databases">
        <title>Development of genomics and gene disruption for Polysphondylium violaceum indicates a role for the polyketide synthase stlB in stalk morphogenesis.</title>
        <authorList>
            <person name="Narita B."/>
            <person name="Kawabe Y."/>
            <person name="Kin K."/>
            <person name="Saito T."/>
            <person name="Gibbs R."/>
            <person name="Kuspa A."/>
            <person name="Muzny D."/>
            <person name="Queller D."/>
            <person name="Richards S."/>
            <person name="Strassman J."/>
            <person name="Sucgang R."/>
            <person name="Worley K."/>
            <person name="Schaap P."/>
        </authorList>
    </citation>
    <scope>NUCLEOTIDE SEQUENCE</scope>
    <source>
        <strain evidence="2">QSvi11</strain>
    </source>
</reference>
<evidence type="ECO:0000313" key="3">
    <source>
        <dbReference type="Proteomes" id="UP000695562"/>
    </source>
</evidence>
<dbReference type="EMBL" id="AJWJ01000528">
    <property type="protein sequence ID" value="KAF2070190.1"/>
    <property type="molecule type" value="Genomic_DNA"/>
</dbReference>
<dbReference type="Pfam" id="PF13673">
    <property type="entry name" value="Acetyltransf_10"/>
    <property type="match status" value="1"/>
</dbReference>
<protein>
    <recommendedName>
        <fullName evidence="1">N-acetyltransferase domain-containing protein</fullName>
    </recommendedName>
</protein>
<dbReference type="Proteomes" id="UP000695562">
    <property type="component" value="Unassembled WGS sequence"/>
</dbReference>
<dbReference type="CDD" id="cd04301">
    <property type="entry name" value="NAT_SF"/>
    <property type="match status" value="1"/>
</dbReference>
<dbReference type="InterPro" id="IPR016181">
    <property type="entry name" value="Acyl_CoA_acyltransferase"/>
</dbReference>
<dbReference type="GO" id="GO:0016747">
    <property type="term" value="F:acyltransferase activity, transferring groups other than amino-acyl groups"/>
    <property type="evidence" value="ECO:0007669"/>
    <property type="project" value="InterPro"/>
</dbReference>
<evidence type="ECO:0000313" key="2">
    <source>
        <dbReference type="EMBL" id="KAF2070190.1"/>
    </source>
</evidence>
<comment type="caution">
    <text evidence="2">The sequence shown here is derived from an EMBL/GenBank/DDBJ whole genome shotgun (WGS) entry which is preliminary data.</text>
</comment>
<dbReference type="AlphaFoldDB" id="A0A8J4PNA2"/>
<gene>
    <name evidence="2" type="ORF">CYY_008495</name>
</gene>
<dbReference type="SUPFAM" id="SSF55729">
    <property type="entry name" value="Acyl-CoA N-acyltransferases (Nat)"/>
    <property type="match status" value="2"/>
</dbReference>
<accession>A0A8J4PNA2</accession>
<name>A0A8J4PNA2_9MYCE</name>